<evidence type="ECO:0000313" key="1">
    <source>
        <dbReference type="Proteomes" id="UP000038045"/>
    </source>
</evidence>
<protein>
    <submittedName>
        <fullName evidence="2">POP4 domain-containing protein</fullName>
    </submittedName>
</protein>
<dbReference type="AlphaFoldDB" id="A0A0N5A0F3"/>
<sequence length="137" mass="15829">MSKICHFGYKPDNLCLFYLEVISLCKINQDLDIHFLCPQGIAMKITLNMVKENFFNISTFPKKYVTWKTKNCSINHDNKLIILEMENSRGFIKCKINKVLIFKTFSFSIDKVVGVQIIGNGKLKEAIIVNNDLTKFN</sequence>
<reference evidence="2" key="1">
    <citation type="submission" date="2017-02" db="UniProtKB">
        <authorList>
            <consortium name="WormBaseParasite"/>
        </authorList>
    </citation>
    <scope>IDENTIFICATION</scope>
</reference>
<proteinExistence type="predicted"/>
<organism evidence="1 2">
    <name type="scientific">Parastrongyloides trichosuri</name>
    <name type="common">Possum-specific nematode worm</name>
    <dbReference type="NCBI Taxonomy" id="131310"/>
    <lineage>
        <taxon>Eukaryota</taxon>
        <taxon>Metazoa</taxon>
        <taxon>Ecdysozoa</taxon>
        <taxon>Nematoda</taxon>
        <taxon>Chromadorea</taxon>
        <taxon>Rhabditida</taxon>
        <taxon>Tylenchina</taxon>
        <taxon>Panagrolaimomorpha</taxon>
        <taxon>Strongyloidoidea</taxon>
        <taxon>Strongyloididae</taxon>
        <taxon>Parastrongyloides</taxon>
    </lineage>
</organism>
<dbReference type="Proteomes" id="UP000038045">
    <property type="component" value="Unplaced"/>
</dbReference>
<name>A0A0N5A0F3_PARTI</name>
<evidence type="ECO:0000313" key="2">
    <source>
        <dbReference type="WBParaSite" id="PTRK_0001490000.1"/>
    </source>
</evidence>
<keyword evidence="1" id="KW-1185">Reference proteome</keyword>
<accession>A0A0N5A0F3</accession>
<dbReference type="WBParaSite" id="PTRK_0001490000.1">
    <property type="protein sequence ID" value="PTRK_0001490000.1"/>
    <property type="gene ID" value="PTRK_0001490000"/>
</dbReference>